<dbReference type="Proteomes" id="UP001218188">
    <property type="component" value="Unassembled WGS sequence"/>
</dbReference>
<organism evidence="1 2">
    <name type="scientific">Mycena alexandri</name>
    <dbReference type="NCBI Taxonomy" id="1745969"/>
    <lineage>
        <taxon>Eukaryota</taxon>
        <taxon>Fungi</taxon>
        <taxon>Dikarya</taxon>
        <taxon>Basidiomycota</taxon>
        <taxon>Agaricomycotina</taxon>
        <taxon>Agaricomycetes</taxon>
        <taxon>Agaricomycetidae</taxon>
        <taxon>Agaricales</taxon>
        <taxon>Marasmiineae</taxon>
        <taxon>Mycenaceae</taxon>
        <taxon>Mycena</taxon>
    </lineage>
</organism>
<proteinExistence type="predicted"/>
<reference evidence="1" key="1">
    <citation type="submission" date="2023-03" db="EMBL/GenBank/DDBJ databases">
        <title>Massive genome expansion in bonnet fungi (Mycena s.s.) driven by repeated elements and novel gene families across ecological guilds.</title>
        <authorList>
            <consortium name="Lawrence Berkeley National Laboratory"/>
            <person name="Harder C.B."/>
            <person name="Miyauchi S."/>
            <person name="Viragh M."/>
            <person name="Kuo A."/>
            <person name="Thoen E."/>
            <person name="Andreopoulos B."/>
            <person name="Lu D."/>
            <person name="Skrede I."/>
            <person name="Drula E."/>
            <person name="Henrissat B."/>
            <person name="Morin E."/>
            <person name="Kohler A."/>
            <person name="Barry K."/>
            <person name="LaButti K."/>
            <person name="Morin E."/>
            <person name="Salamov A."/>
            <person name="Lipzen A."/>
            <person name="Mereny Z."/>
            <person name="Hegedus B."/>
            <person name="Baldrian P."/>
            <person name="Stursova M."/>
            <person name="Weitz H."/>
            <person name="Taylor A."/>
            <person name="Grigoriev I.V."/>
            <person name="Nagy L.G."/>
            <person name="Martin F."/>
            <person name="Kauserud H."/>
        </authorList>
    </citation>
    <scope>NUCLEOTIDE SEQUENCE</scope>
    <source>
        <strain evidence="1">CBHHK200</strain>
    </source>
</reference>
<sequence length="76" mass="8717">MLQLPNYPNIFAAGVVINWAEQKQVLKASAHAQIVTKNTISYIKGAPQKSDNKPRRSDLFRCAWGYYPWRMVHELG</sequence>
<name>A0AAD6S2G7_9AGAR</name>
<dbReference type="AlphaFoldDB" id="A0AAD6S2G7"/>
<evidence type="ECO:0000313" key="2">
    <source>
        <dbReference type="Proteomes" id="UP001218188"/>
    </source>
</evidence>
<comment type="caution">
    <text evidence="1">The sequence shown here is derived from an EMBL/GenBank/DDBJ whole genome shotgun (WGS) entry which is preliminary data.</text>
</comment>
<gene>
    <name evidence="1" type="ORF">C8F04DRAFT_1275830</name>
</gene>
<dbReference type="EMBL" id="JARJCM010000282">
    <property type="protein sequence ID" value="KAJ7019843.1"/>
    <property type="molecule type" value="Genomic_DNA"/>
</dbReference>
<evidence type="ECO:0000313" key="1">
    <source>
        <dbReference type="EMBL" id="KAJ7019843.1"/>
    </source>
</evidence>
<protein>
    <submittedName>
        <fullName evidence="1">Uncharacterized protein</fullName>
    </submittedName>
</protein>
<keyword evidence="2" id="KW-1185">Reference proteome</keyword>
<accession>A0AAD6S2G7</accession>